<keyword evidence="3" id="KW-0695">RNA-directed DNA polymerase</keyword>
<dbReference type="InterPro" id="IPR000477">
    <property type="entry name" value="RT_dom"/>
</dbReference>
<dbReference type="InterPro" id="IPR053134">
    <property type="entry name" value="RNA-dir_DNA_polymerase"/>
</dbReference>
<dbReference type="EMBL" id="SMMG02000004">
    <property type="protein sequence ID" value="KAA3477710.1"/>
    <property type="molecule type" value="Genomic_DNA"/>
</dbReference>
<proteinExistence type="predicted"/>
<evidence type="ECO:0000259" key="2">
    <source>
        <dbReference type="Pfam" id="PF17919"/>
    </source>
</evidence>
<dbReference type="SUPFAM" id="SSF56672">
    <property type="entry name" value="DNA/RNA polymerases"/>
    <property type="match status" value="1"/>
</dbReference>
<dbReference type="AlphaFoldDB" id="A0A5B6W7P7"/>
<dbReference type="PANTHER" id="PTHR24559">
    <property type="entry name" value="TRANSPOSON TY3-I GAG-POL POLYPROTEIN"/>
    <property type="match status" value="1"/>
</dbReference>
<gene>
    <name evidence="3" type="ORF">EPI10_011578</name>
</gene>
<sequence length="163" mass="18660">MCVDCQAISKITVKYRHPIPRLDDMLVELSGSHIFSKIDLKSGYHQIRMREGNEWKTTFKTNHCLYEWLVMPFGLTTTPSTFMRLMNLVLRHFIGFAISSKSFKVDQEKMSVIQDWPRPRSVGQEQLTNAPLLALPDFTKTFEVECGSSSLGIGVMLMQEGQL</sequence>
<dbReference type="PANTHER" id="PTHR24559:SF450">
    <property type="entry name" value="RNA-DIRECTED DNA POLYMERASE HOMOLOG"/>
    <property type="match status" value="1"/>
</dbReference>
<name>A0A5B6W7P7_9ROSI</name>
<dbReference type="Gene3D" id="3.30.70.270">
    <property type="match status" value="1"/>
</dbReference>
<dbReference type="OrthoDB" id="1667550at2759"/>
<keyword evidence="3" id="KW-0548">Nucleotidyltransferase</keyword>
<keyword evidence="3" id="KW-0808">Transferase</keyword>
<accession>A0A5B6W7P7</accession>
<protein>
    <submittedName>
        <fullName evidence="3">RNA-directed DNA polymerase-like protein</fullName>
    </submittedName>
</protein>
<feature type="domain" description="Reverse transcriptase/retrotransposon-derived protein RNase H-like" evidence="2">
    <location>
        <begin position="124"/>
        <end position="162"/>
    </location>
</feature>
<dbReference type="Pfam" id="PF17919">
    <property type="entry name" value="RT_RNaseH_2"/>
    <property type="match status" value="1"/>
</dbReference>
<dbReference type="InterPro" id="IPR043502">
    <property type="entry name" value="DNA/RNA_pol_sf"/>
</dbReference>
<dbReference type="Gene3D" id="3.10.10.10">
    <property type="entry name" value="HIV Type 1 Reverse Transcriptase, subunit A, domain 1"/>
    <property type="match status" value="1"/>
</dbReference>
<feature type="domain" description="Reverse transcriptase" evidence="1">
    <location>
        <begin position="2"/>
        <end position="95"/>
    </location>
</feature>
<evidence type="ECO:0000313" key="3">
    <source>
        <dbReference type="EMBL" id="KAA3477710.1"/>
    </source>
</evidence>
<keyword evidence="4" id="KW-1185">Reference proteome</keyword>
<dbReference type="Proteomes" id="UP000325315">
    <property type="component" value="Unassembled WGS sequence"/>
</dbReference>
<dbReference type="Pfam" id="PF00078">
    <property type="entry name" value="RVT_1"/>
    <property type="match status" value="1"/>
</dbReference>
<dbReference type="CDD" id="cd01647">
    <property type="entry name" value="RT_LTR"/>
    <property type="match status" value="1"/>
</dbReference>
<evidence type="ECO:0000259" key="1">
    <source>
        <dbReference type="Pfam" id="PF00078"/>
    </source>
</evidence>
<dbReference type="GO" id="GO:0003964">
    <property type="term" value="F:RNA-directed DNA polymerase activity"/>
    <property type="evidence" value="ECO:0007669"/>
    <property type="project" value="UniProtKB-KW"/>
</dbReference>
<comment type="caution">
    <text evidence="3">The sequence shown here is derived from an EMBL/GenBank/DDBJ whole genome shotgun (WGS) entry which is preliminary data.</text>
</comment>
<organism evidence="3 4">
    <name type="scientific">Gossypium australe</name>
    <dbReference type="NCBI Taxonomy" id="47621"/>
    <lineage>
        <taxon>Eukaryota</taxon>
        <taxon>Viridiplantae</taxon>
        <taxon>Streptophyta</taxon>
        <taxon>Embryophyta</taxon>
        <taxon>Tracheophyta</taxon>
        <taxon>Spermatophyta</taxon>
        <taxon>Magnoliopsida</taxon>
        <taxon>eudicotyledons</taxon>
        <taxon>Gunneridae</taxon>
        <taxon>Pentapetalae</taxon>
        <taxon>rosids</taxon>
        <taxon>malvids</taxon>
        <taxon>Malvales</taxon>
        <taxon>Malvaceae</taxon>
        <taxon>Malvoideae</taxon>
        <taxon>Gossypium</taxon>
    </lineage>
</organism>
<reference evidence="4" key="1">
    <citation type="journal article" date="2019" name="Plant Biotechnol. J.">
        <title>Genome sequencing of the Australian wild diploid species Gossypium australe highlights disease resistance and delayed gland morphogenesis.</title>
        <authorList>
            <person name="Cai Y."/>
            <person name="Cai X."/>
            <person name="Wang Q."/>
            <person name="Wang P."/>
            <person name="Zhang Y."/>
            <person name="Cai C."/>
            <person name="Xu Y."/>
            <person name="Wang K."/>
            <person name="Zhou Z."/>
            <person name="Wang C."/>
            <person name="Geng S."/>
            <person name="Li B."/>
            <person name="Dong Q."/>
            <person name="Hou Y."/>
            <person name="Wang H."/>
            <person name="Ai P."/>
            <person name="Liu Z."/>
            <person name="Yi F."/>
            <person name="Sun M."/>
            <person name="An G."/>
            <person name="Cheng J."/>
            <person name="Zhang Y."/>
            <person name="Shi Q."/>
            <person name="Xie Y."/>
            <person name="Shi X."/>
            <person name="Chang Y."/>
            <person name="Huang F."/>
            <person name="Chen Y."/>
            <person name="Hong S."/>
            <person name="Mi L."/>
            <person name="Sun Q."/>
            <person name="Zhang L."/>
            <person name="Zhou B."/>
            <person name="Peng R."/>
            <person name="Zhang X."/>
            <person name="Liu F."/>
        </authorList>
    </citation>
    <scope>NUCLEOTIDE SEQUENCE [LARGE SCALE GENOMIC DNA]</scope>
    <source>
        <strain evidence="4">cv. PA1801</strain>
    </source>
</reference>
<evidence type="ECO:0000313" key="4">
    <source>
        <dbReference type="Proteomes" id="UP000325315"/>
    </source>
</evidence>
<dbReference type="InterPro" id="IPR043128">
    <property type="entry name" value="Rev_trsase/Diguanyl_cyclase"/>
</dbReference>
<dbReference type="InterPro" id="IPR041577">
    <property type="entry name" value="RT_RNaseH_2"/>
</dbReference>